<feature type="compositionally biased region" description="Low complexity" evidence="1">
    <location>
        <begin position="436"/>
        <end position="446"/>
    </location>
</feature>
<reference evidence="4 5" key="1">
    <citation type="journal article" date="2012" name="PLoS Pathog.">
        <title>Diverse lifestyles and strategies of plant pathogenesis encoded in the genomes of eighteen Dothideomycetes fungi.</title>
        <authorList>
            <person name="Ohm R.A."/>
            <person name="Feau N."/>
            <person name="Henrissat B."/>
            <person name="Schoch C.L."/>
            <person name="Horwitz B.A."/>
            <person name="Barry K.W."/>
            <person name="Condon B.J."/>
            <person name="Copeland A.C."/>
            <person name="Dhillon B."/>
            <person name="Glaser F."/>
            <person name="Hesse C.N."/>
            <person name="Kosti I."/>
            <person name="LaButti K."/>
            <person name="Lindquist E.A."/>
            <person name="Lucas S."/>
            <person name="Salamov A.A."/>
            <person name="Bradshaw R.E."/>
            <person name="Ciuffetti L."/>
            <person name="Hamelin R.C."/>
            <person name="Kema G.H.J."/>
            <person name="Lawrence C."/>
            <person name="Scott J.A."/>
            <person name="Spatafora J.W."/>
            <person name="Turgeon B.G."/>
            <person name="de Wit P.J.G.M."/>
            <person name="Zhong S."/>
            <person name="Goodwin S.B."/>
            <person name="Grigoriev I.V."/>
        </authorList>
    </citation>
    <scope>NUCLEOTIDE SEQUENCE [LARGE SCALE GENOMIC DNA]</scope>
    <source>
        <strain evidence="4 5">UAMH 10762</strain>
    </source>
</reference>
<dbReference type="OrthoDB" id="2143914at2759"/>
<sequence>MCRYNIFQHACGHTNPEHFPTDHMSYHRDYCDLAGNQVEVILNCEAAYQSQRTVENAQRVAFAIHEARAGPNYRPARTSTQPPPHLPENEGPSRSRSPGLHLRRPLRDRSLRENPPQGGQRLPSSQINPQYLSSGREVWDLPPPPPYQVPLSPMINSGHPLSPQPMQASPYGNDIRRLPTPSILRQLGPLPPNRASASPPGVPPYEPSPGGPRMATPRILRKRSWSPEEDGKLINMRLHGHTLQVIAQQLPGRTREDCTSRWEELRRQGGIHPYYWPAGSGAQSAGSASQHAAREPSVTVGPSDAGTVPRPLSRARSHSRTRALAEDVRNYHQAGPRGESRGRSRERSPGFQASTLRRMGSHSRSRSSSQSGYPPPLTAAQGMIRSRSHSVAAASRSPARRPQPVRRVTASPFMQQAGMSPSQQLVSRPGIPIAGQPRQQRSRSSSLAGVQLSPRPLSASEFHPAIQSRPSSRTGRPSVGRTGSTNPARG</sequence>
<dbReference type="AlphaFoldDB" id="M2N7X0"/>
<evidence type="ECO:0000313" key="4">
    <source>
        <dbReference type="EMBL" id="EMC95179.1"/>
    </source>
</evidence>
<feature type="compositionally biased region" description="Polar residues" evidence="1">
    <location>
        <begin position="468"/>
        <end position="490"/>
    </location>
</feature>
<dbReference type="InterPro" id="IPR001005">
    <property type="entry name" value="SANT/Myb"/>
</dbReference>
<dbReference type="RefSeq" id="XP_007677760.1">
    <property type="nucleotide sequence ID" value="XM_007679570.1"/>
</dbReference>
<dbReference type="SMART" id="SM00717">
    <property type="entry name" value="SANT"/>
    <property type="match status" value="1"/>
</dbReference>
<feature type="region of interest" description="Disordered" evidence="1">
    <location>
        <begin position="190"/>
        <end position="216"/>
    </location>
</feature>
<accession>M2N7X0</accession>
<evidence type="ECO:0000313" key="5">
    <source>
        <dbReference type="Proteomes" id="UP000011761"/>
    </source>
</evidence>
<evidence type="ECO:0000259" key="2">
    <source>
        <dbReference type="PROSITE" id="PS50090"/>
    </source>
</evidence>
<evidence type="ECO:0000256" key="1">
    <source>
        <dbReference type="SAM" id="MobiDB-lite"/>
    </source>
</evidence>
<dbReference type="GeneID" id="19108247"/>
<feature type="region of interest" description="Disordered" evidence="1">
    <location>
        <begin position="276"/>
        <end position="490"/>
    </location>
</feature>
<name>M2N7X0_BAUPA</name>
<dbReference type="Pfam" id="PF00249">
    <property type="entry name" value="Myb_DNA-binding"/>
    <property type="match status" value="1"/>
</dbReference>
<dbReference type="InterPro" id="IPR009057">
    <property type="entry name" value="Homeodomain-like_sf"/>
</dbReference>
<feature type="compositionally biased region" description="Basic and acidic residues" evidence="1">
    <location>
        <begin position="338"/>
        <end position="348"/>
    </location>
</feature>
<feature type="domain" description="HTH myb-type" evidence="3">
    <location>
        <begin position="220"/>
        <end position="270"/>
    </location>
</feature>
<dbReference type="Proteomes" id="UP000011761">
    <property type="component" value="Unassembled WGS sequence"/>
</dbReference>
<dbReference type="PROSITE" id="PS50090">
    <property type="entry name" value="MYB_LIKE"/>
    <property type="match status" value="1"/>
</dbReference>
<feature type="compositionally biased region" description="Polar residues" evidence="1">
    <location>
        <begin position="122"/>
        <end position="133"/>
    </location>
</feature>
<feature type="domain" description="Myb-like" evidence="2">
    <location>
        <begin position="220"/>
        <end position="266"/>
    </location>
</feature>
<dbReference type="EMBL" id="KB445557">
    <property type="protein sequence ID" value="EMC95179.1"/>
    <property type="molecule type" value="Genomic_DNA"/>
</dbReference>
<gene>
    <name evidence="4" type="ORF">BAUCODRAFT_132024</name>
</gene>
<dbReference type="HOGENOM" id="CLU_556642_0_0_1"/>
<dbReference type="Gene3D" id="1.10.10.60">
    <property type="entry name" value="Homeodomain-like"/>
    <property type="match status" value="1"/>
</dbReference>
<feature type="compositionally biased region" description="Polar residues" evidence="1">
    <location>
        <begin position="412"/>
        <end position="426"/>
    </location>
</feature>
<dbReference type="SUPFAM" id="SSF46689">
    <property type="entry name" value="Homeodomain-like"/>
    <property type="match status" value="1"/>
</dbReference>
<dbReference type="InterPro" id="IPR017930">
    <property type="entry name" value="Myb_dom"/>
</dbReference>
<feature type="compositionally biased region" description="Low complexity" evidence="1">
    <location>
        <begin position="278"/>
        <end position="291"/>
    </location>
</feature>
<dbReference type="CDD" id="cd00167">
    <property type="entry name" value="SANT"/>
    <property type="match status" value="1"/>
</dbReference>
<organism evidence="4 5">
    <name type="scientific">Baudoinia panamericana (strain UAMH 10762)</name>
    <name type="common">Angels' share fungus</name>
    <name type="synonym">Baudoinia compniacensis (strain UAMH 10762)</name>
    <dbReference type="NCBI Taxonomy" id="717646"/>
    <lineage>
        <taxon>Eukaryota</taxon>
        <taxon>Fungi</taxon>
        <taxon>Dikarya</taxon>
        <taxon>Ascomycota</taxon>
        <taxon>Pezizomycotina</taxon>
        <taxon>Dothideomycetes</taxon>
        <taxon>Dothideomycetidae</taxon>
        <taxon>Mycosphaerellales</taxon>
        <taxon>Teratosphaeriaceae</taxon>
        <taxon>Baudoinia</taxon>
    </lineage>
</organism>
<dbReference type="PROSITE" id="PS51294">
    <property type="entry name" value="HTH_MYB"/>
    <property type="match status" value="1"/>
</dbReference>
<feature type="compositionally biased region" description="Pro residues" evidence="1">
    <location>
        <begin position="200"/>
        <end position="210"/>
    </location>
</feature>
<proteinExistence type="predicted"/>
<feature type="compositionally biased region" description="Low complexity" evidence="1">
    <location>
        <begin position="389"/>
        <end position="410"/>
    </location>
</feature>
<evidence type="ECO:0000259" key="3">
    <source>
        <dbReference type="PROSITE" id="PS51294"/>
    </source>
</evidence>
<feature type="region of interest" description="Disordered" evidence="1">
    <location>
        <begin position="69"/>
        <end position="165"/>
    </location>
</feature>
<protein>
    <submittedName>
        <fullName evidence="4">Uncharacterized protein</fullName>
    </submittedName>
</protein>
<dbReference type="KEGG" id="bcom:BAUCODRAFT_132024"/>
<keyword evidence="5" id="KW-1185">Reference proteome</keyword>